<keyword evidence="6" id="KW-0349">Heme</keyword>
<evidence type="ECO:0000313" key="8">
    <source>
        <dbReference type="EMBL" id="KIK58188.1"/>
    </source>
</evidence>
<evidence type="ECO:0000256" key="7">
    <source>
        <dbReference type="SAM" id="Phobius"/>
    </source>
</evidence>
<dbReference type="OrthoDB" id="1470350at2759"/>
<evidence type="ECO:0000256" key="6">
    <source>
        <dbReference type="PIRSR" id="PIRSR602401-1"/>
    </source>
</evidence>
<evidence type="ECO:0000256" key="5">
    <source>
        <dbReference type="ARBA" id="ARBA00023004"/>
    </source>
</evidence>
<name>A0A0D0CRG3_9AGAR</name>
<keyword evidence="7" id="KW-0472">Membrane</keyword>
<keyword evidence="3 6" id="KW-0479">Metal-binding</keyword>
<dbReference type="Pfam" id="PF00067">
    <property type="entry name" value="p450"/>
    <property type="match status" value="1"/>
</dbReference>
<evidence type="ECO:0008006" key="10">
    <source>
        <dbReference type="Google" id="ProtNLM"/>
    </source>
</evidence>
<evidence type="ECO:0000313" key="9">
    <source>
        <dbReference type="Proteomes" id="UP000053593"/>
    </source>
</evidence>
<sequence length="478" mass="54774">MYLLIVYSAVLYIALLAIYRLFFHPLCKYPGPALAAVTGWYEAYYNIVKDGGLVTELQILHQRFAFNVIQHLQLHFNYRNAYHDIYTHGSTLTKDPEFYLAIGAPSPLSVATLCDPQEAKARRALLGPFFSRKSVMELEYTIQKKARVEKLVTVLAERHNSEKSALALDIAFRACTLDIITSYCFAESTDSLEVPNFAHETIPSRQRVIKNAWFQRHFPFIYSLADRVPKEFILWFFPEFRIYLDLTTRYDRQIDRIMKDPDSASNAEHRTVFHSLLDSQGRERLPKQILVLEAFTLVGAGTDTTANTCYVGTYYALKDYSICKRLFGELREAWPDKHQPISYITLEKLPYLTAFIREALRLSIGAIHPLPRVVGTATPTIGGLKIPPGTVVEMSQQFLHMNPSVFPDPHKFNPDRWLAEDTTEMMLDLSPFSKGPRICLAWCELYLIFGNIFRKLDMKLAITDDTYALLPVPALCLF</sequence>
<evidence type="ECO:0000256" key="2">
    <source>
        <dbReference type="ARBA" id="ARBA00010617"/>
    </source>
</evidence>
<dbReference type="InterPro" id="IPR050121">
    <property type="entry name" value="Cytochrome_P450_monoxygenase"/>
</dbReference>
<dbReference type="GO" id="GO:0004497">
    <property type="term" value="F:monooxygenase activity"/>
    <property type="evidence" value="ECO:0007669"/>
    <property type="project" value="InterPro"/>
</dbReference>
<dbReference type="InterPro" id="IPR036396">
    <property type="entry name" value="Cyt_P450_sf"/>
</dbReference>
<comment type="pathway">
    <text evidence="1">Secondary metabolite biosynthesis.</text>
</comment>
<dbReference type="PANTHER" id="PTHR24305:SF157">
    <property type="entry name" value="N-ACETYLTRYPTOPHAN 6-HYDROXYLASE IVOC-RELATED"/>
    <property type="match status" value="1"/>
</dbReference>
<dbReference type="GO" id="GO:0016705">
    <property type="term" value="F:oxidoreductase activity, acting on paired donors, with incorporation or reduction of molecular oxygen"/>
    <property type="evidence" value="ECO:0007669"/>
    <property type="project" value="InterPro"/>
</dbReference>
<gene>
    <name evidence="8" type="ORF">GYMLUDRAFT_228085</name>
</gene>
<organism evidence="8 9">
    <name type="scientific">Collybiopsis luxurians FD-317 M1</name>
    <dbReference type="NCBI Taxonomy" id="944289"/>
    <lineage>
        <taxon>Eukaryota</taxon>
        <taxon>Fungi</taxon>
        <taxon>Dikarya</taxon>
        <taxon>Basidiomycota</taxon>
        <taxon>Agaricomycotina</taxon>
        <taxon>Agaricomycetes</taxon>
        <taxon>Agaricomycetidae</taxon>
        <taxon>Agaricales</taxon>
        <taxon>Marasmiineae</taxon>
        <taxon>Omphalotaceae</taxon>
        <taxon>Collybiopsis</taxon>
        <taxon>Collybiopsis luxurians</taxon>
    </lineage>
</organism>
<dbReference type="PANTHER" id="PTHR24305">
    <property type="entry name" value="CYTOCHROME P450"/>
    <property type="match status" value="1"/>
</dbReference>
<keyword evidence="9" id="KW-1185">Reference proteome</keyword>
<dbReference type="GO" id="GO:0005506">
    <property type="term" value="F:iron ion binding"/>
    <property type="evidence" value="ECO:0007669"/>
    <property type="project" value="InterPro"/>
</dbReference>
<dbReference type="Gene3D" id="1.10.630.10">
    <property type="entry name" value="Cytochrome P450"/>
    <property type="match status" value="1"/>
</dbReference>
<dbReference type="AlphaFoldDB" id="A0A0D0CRG3"/>
<proteinExistence type="inferred from homology"/>
<keyword evidence="5 6" id="KW-0408">Iron</keyword>
<dbReference type="PRINTS" id="PR00463">
    <property type="entry name" value="EP450I"/>
</dbReference>
<dbReference type="GO" id="GO:0020037">
    <property type="term" value="F:heme binding"/>
    <property type="evidence" value="ECO:0007669"/>
    <property type="project" value="InterPro"/>
</dbReference>
<keyword evidence="7" id="KW-0812">Transmembrane</keyword>
<accession>A0A0D0CRG3</accession>
<evidence type="ECO:0000256" key="3">
    <source>
        <dbReference type="ARBA" id="ARBA00022723"/>
    </source>
</evidence>
<dbReference type="InterPro" id="IPR001128">
    <property type="entry name" value="Cyt_P450"/>
</dbReference>
<dbReference type="HOGENOM" id="CLU_001570_14_4_1"/>
<keyword evidence="4" id="KW-0560">Oxidoreductase</keyword>
<protein>
    <recommendedName>
        <fullName evidence="10">Cytochrome P450</fullName>
    </recommendedName>
</protein>
<keyword evidence="7" id="KW-1133">Transmembrane helix</keyword>
<dbReference type="EMBL" id="KN834786">
    <property type="protein sequence ID" value="KIK58188.1"/>
    <property type="molecule type" value="Genomic_DNA"/>
</dbReference>
<reference evidence="8 9" key="1">
    <citation type="submission" date="2014-04" db="EMBL/GenBank/DDBJ databases">
        <title>Evolutionary Origins and Diversification of the Mycorrhizal Mutualists.</title>
        <authorList>
            <consortium name="DOE Joint Genome Institute"/>
            <consortium name="Mycorrhizal Genomics Consortium"/>
            <person name="Kohler A."/>
            <person name="Kuo A."/>
            <person name="Nagy L.G."/>
            <person name="Floudas D."/>
            <person name="Copeland A."/>
            <person name="Barry K.W."/>
            <person name="Cichocki N."/>
            <person name="Veneault-Fourrey C."/>
            <person name="LaButti K."/>
            <person name="Lindquist E.A."/>
            <person name="Lipzen A."/>
            <person name="Lundell T."/>
            <person name="Morin E."/>
            <person name="Murat C."/>
            <person name="Riley R."/>
            <person name="Ohm R."/>
            <person name="Sun H."/>
            <person name="Tunlid A."/>
            <person name="Henrissat B."/>
            <person name="Grigoriev I.V."/>
            <person name="Hibbett D.S."/>
            <person name="Martin F."/>
        </authorList>
    </citation>
    <scope>NUCLEOTIDE SEQUENCE [LARGE SCALE GENOMIC DNA]</scope>
    <source>
        <strain evidence="8 9">FD-317 M1</strain>
    </source>
</reference>
<dbReference type="CDD" id="cd11062">
    <property type="entry name" value="CYP58-like"/>
    <property type="match status" value="1"/>
</dbReference>
<evidence type="ECO:0000256" key="1">
    <source>
        <dbReference type="ARBA" id="ARBA00005179"/>
    </source>
</evidence>
<feature type="binding site" description="axial binding residue" evidence="6">
    <location>
        <position position="439"/>
    </location>
    <ligand>
        <name>heme</name>
        <dbReference type="ChEBI" id="CHEBI:30413"/>
    </ligand>
    <ligandPart>
        <name>Fe</name>
        <dbReference type="ChEBI" id="CHEBI:18248"/>
    </ligandPart>
</feature>
<dbReference type="Proteomes" id="UP000053593">
    <property type="component" value="Unassembled WGS sequence"/>
</dbReference>
<dbReference type="SUPFAM" id="SSF48264">
    <property type="entry name" value="Cytochrome P450"/>
    <property type="match status" value="1"/>
</dbReference>
<dbReference type="InterPro" id="IPR002401">
    <property type="entry name" value="Cyt_P450_E_grp-I"/>
</dbReference>
<comment type="cofactor">
    <cofactor evidence="6">
        <name>heme</name>
        <dbReference type="ChEBI" id="CHEBI:30413"/>
    </cofactor>
</comment>
<feature type="transmembrane region" description="Helical" evidence="7">
    <location>
        <begin position="6"/>
        <end position="23"/>
    </location>
</feature>
<comment type="similarity">
    <text evidence="2">Belongs to the cytochrome P450 family.</text>
</comment>
<evidence type="ECO:0000256" key="4">
    <source>
        <dbReference type="ARBA" id="ARBA00023002"/>
    </source>
</evidence>